<comment type="caution">
    <text evidence="2">The sequence shown here is derived from an EMBL/GenBank/DDBJ whole genome shotgun (WGS) entry which is preliminary data.</text>
</comment>
<name>A0ABV3C1X2_9ACTN</name>
<evidence type="ECO:0000313" key="3">
    <source>
        <dbReference type="Proteomes" id="UP001551176"/>
    </source>
</evidence>
<dbReference type="RefSeq" id="WP_359358073.1">
    <property type="nucleotide sequence ID" value="NZ_JBEYXV010000029.1"/>
</dbReference>
<sequence>MKMTHRPISPDGQERAGRAAASWALLRRGAAHPLTRMAAAALLQALAAHLSRSDAERDHRPPAPAPTPARD</sequence>
<organism evidence="2 3">
    <name type="scientific">Streptomyces atriruber</name>
    <dbReference type="NCBI Taxonomy" id="545121"/>
    <lineage>
        <taxon>Bacteria</taxon>
        <taxon>Bacillati</taxon>
        <taxon>Actinomycetota</taxon>
        <taxon>Actinomycetes</taxon>
        <taxon>Kitasatosporales</taxon>
        <taxon>Streptomycetaceae</taxon>
        <taxon>Streptomyces</taxon>
    </lineage>
</organism>
<feature type="region of interest" description="Disordered" evidence="1">
    <location>
        <begin position="49"/>
        <end position="71"/>
    </location>
</feature>
<evidence type="ECO:0000256" key="1">
    <source>
        <dbReference type="SAM" id="MobiDB-lite"/>
    </source>
</evidence>
<gene>
    <name evidence="2" type="ORF">ABZ921_39290</name>
</gene>
<reference evidence="2 3" key="1">
    <citation type="submission" date="2024-06" db="EMBL/GenBank/DDBJ databases">
        <title>The Natural Products Discovery Center: Release of the First 8490 Sequenced Strains for Exploring Actinobacteria Biosynthetic Diversity.</title>
        <authorList>
            <person name="Kalkreuter E."/>
            <person name="Kautsar S.A."/>
            <person name="Yang D."/>
            <person name="Bader C.D."/>
            <person name="Teijaro C.N."/>
            <person name="Fluegel L."/>
            <person name="Davis C.M."/>
            <person name="Simpson J.R."/>
            <person name="Lauterbach L."/>
            <person name="Steele A.D."/>
            <person name="Gui C."/>
            <person name="Meng S."/>
            <person name="Li G."/>
            <person name="Viehrig K."/>
            <person name="Ye F."/>
            <person name="Su P."/>
            <person name="Kiefer A.F."/>
            <person name="Nichols A."/>
            <person name="Cepeda A.J."/>
            <person name="Yan W."/>
            <person name="Fan B."/>
            <person name="Jiang Y."/>
            <person name="Adhikari A."/>
            <person name="Zheng C.-J."/>
            <person name="Schuster L."/>
            <person name="Cowan T.M."/>
            <person name="Smanski M.J."/>
            <person name="Chevrette M.G."/>
            <person name="De Carvalho L.P.S."/>
            <person name="Shen B."/>
        </authorList>
    </citation>
    <scope>NUCLEOTIDE SEQUENCE [LARGE SCALE GENOMIC DNA]</scope>
    <source>
        <strain evidence="2 3">NPDC046838</strain>
    </source>
</reference>
<protein>
    <submittedName>
        <fullName evidence="2">Uncharacterized protein</fullName>
    </submittedName>
</protein>
<feature type="compositionally biased region" description="Pro residues" evidence="1">
    <location>
        <begin position="62"/>
        <end position="71"/>
    </location>
</feature>
<feature type="compositionally biased region" description="Basic and acidic residues" evidence="1">
    <location>
        <begin position="51"/>
        <end position="61"/>
    </location>
</feature>
<proteinExistence type="predicted"/>
<accession>A0ABV3C1X2</accession>
<dbReference type="Proteomes" id="UP001551176">
    <property type="component" value="Unassembled WGS sequence"/>
</dbReference>
<keyword evidence="3" id="KW-1185">Reference proteome</keyword>
<dbReference type="EMBL" id="JBEYXV010000029">
    <property type="protein sequence ID" value="MEU6826685.1"/>
    <property type="molecule type" value="Genomic_DNA"/>
</dbReference>
<evidence type="ECO:0000313" key="2">
    <source>
        <dbReference type="EMBL" id="MEU6826685.1"/>
    </source>
</evidence>